<dbReference type="Gene3D" id="2.30.24.10">
    <property type="entry name" value="CAT RNA-binding domain"/>
    <property type="match status" value="1"/>
</dbReference>
<proteinExistence type="predicted"/>
<evidence type="ECO:0000313" key="4">
    <source>
        <dbReference type="Proteomes" id="UP000189970"/>
    </source>
</evidence>
<gene>
    <name evidence="3" type="ORF">BW731_11730</name>
</gene>
<feature type="domain" description="PRD" evidence="2">
    <location>
        <begin position="65"/>
        <end position="170"/>
    </location>
</feature>
<name>A0A1V4DJZ3_9ENTE</name>
<dbReference type="SMART" id="SM01061">
    <property type="entry name" value="CAT_RBD"/>
    <property type="match status" value="1"/>
</dbReference>
<sequence>MIIERVLNNNTVISSNGKGLDILLMGKGIAFGKKKGSEVEMDQVEKTFILQDKNNQNKFTELLINVPMEYVLVSEKIINFGKIKLGKALNEIIYINLTDHIHSTIERYKDGIILKNPLVWDIARFYPDEYTVGEKALAIIKSDLNVELEIDEAAFIALHFINASDSKSNEYAYEITSITKKIDEIVKEHYNTEFDESSLDYYRFITHVKFFAQRLLAKEHYDDEDDELLETLRMKYENEYTCSIKIKEYILQDYKYELSATELVYLTAHIRRITKNLS</sequence>
<dbReference type="RefSeq" id="WP_079348380.1">
    <property type="nucleotide sequence ID" value="NZ_MVAB01000001.1"/>
</dbReference>
<protein>
    <submittedName>
        <fullName evidence="3">Transcription antiterminator BglG</fullName>
    </submittedName>
</protein>
<dbReference type="GO" id="GO:0006355">
    <property type="term" value="P:regulation of DNA-templated transcription"/>
    <property type="evidence" value="ECO:0007669"/>
    <property type="project" value="InterPro"/>
</dbReference>
<accession>A0A1V4DJZ3</accession>
<dbReference type="NCBIfam" id="NF046042">
    <property type="entry name" value="LicT"/>
    <property type="match status" value="1"/>
</dbReference>
<dbReference type="Pfam" id="PF03123">
    <property type="entry name" value="CAT_RBD"/>
    <property type="match status" value="1"/>
</dbReference>
<keyword evidence="4" id="KW-1185">Reference proteome</keyword>
<dbReference type="PANTHER" id="PTHR30185">
    <property type="entry name" value="CRYPTIC BETA-GLUCOSIDE BGL OPERON ANTITERMINATOR"/>
    <property type="match status" value="1"/>
</dbReference>
<dbReference type="Pfam" id="PF00874">
    <property type="entry name" value="PRD"/>
    <property type="match status" value="2"/>
</dbReference>
<dbReference type="InterPro" id="IPR004341">
    <property type="entry name" value="CAT_RNA-bd_dom"/>
</dbReference>
<feature type="domain" description="PRD" evidence="2">
    <location>
        <begin position="171"/>
        <end position="278"/>
    </location>
</feature>
<dbReference type="InterPro" id="IPR050661">
    <property type="entry name" value="BglG_antiterminators"/>
</dbReference>
<dbReference type="InterPro" id="IPR011608">
    <property type="entry name" value="PRD"/>
</dbReference>
<dbReference type="SUPFAM" id="SSF63520">
    <property type="entry name" value="PTS-regulatory domain, PRD"/>
    <property type="match status" value="2"/>
</dbReference>
<dbReference type="Gene3D" id="1.10.1790.10">
    <property type="entry name" value="PRD domain"/>
    <property type="match status" value="2"/>
</dbReference>
<dbReference type="EMBL" id="MVAB01000001">
    <property type="protein sequence ID" value="OPF88791.1"/>
    <property type="molecule type" value="Genomic_DNA"/>
</dbReference>
<dbReference type="PROSITE" id="PS51372">
    <property type="entry name" value="PRD_2"/>
    <property type="match status" value="2"/>
</dbReference>
<evidence type="ECO:0000259" key="2">
    <source>
        <dbReference type="PROSITE" id="PS51372"/>
    </source>
</evidence>
<dbReference type="GO" id="GO:0003723">
    <property type="term" value="F:RNA binding"/>
    <property type="evidence" value="ECO:0007669"/>
    <property type="project" value="InterPro"/>
</dbReference>
<dbReference type="SUPFAM" id="SSF50151">
    <property type="entry name" value="SacY-like RNA-binding domain"/>
    <property type="match status" value="1"/>
</dbReference>
<evidence type="ECO:0000313" key="3">
    <source>
        <dbReference type="EMBL" id="OPF88791.1"/>
    </source>
</evidence>
<reference evidence="3 4" key="1">
    <citation type="submission" date="2017-02" db="EMBL/GenBank/DDBJ databases">
        <title>Vagococcus cremeus sp. nov., isolated from the small intestine of a marten, Martes flavigula.</title>
        <authorList>
            <person name="Tak E.J."/>
            <person name="Bae J.-W."/>
        </authorList>
    </citation>
    <scope>NUCLEOTIDE SEQUENCE [LARGE SCALE GENOMIC DNA]</scope>
    <source>
        <strain evidence="3 4">D7T301</strain>
    </source>
</reference>
<dbReference type="AlphaFoldDB" id="A0A1V4DJZ3"/>
<dbReference type="InterPro" id="IPR036634">
    <property type="entry name" value="PRD_sf"/>
</dbReference>
<keyword evidence="1" id="KW-0677">Repeat</keyword>
<evidence type="ECO:0000256" key="1">
    <source>
        <dbReference type="ARBA" id="ARBA00022737"/>
    </source>
</evidence>
<dbReference type="InterPro" id="IPR036650">
    <property type="entry name" value="CAT_RNA-bd_dom_sf"/>
</dbReference>
<dbReference type="PANTHER" id="PTHR30185:SF15">
    <property type="entry name" value="CRYPTIC BETA-GLUCOSIDE BGL OPERON ANTITERMINATOR"/>
    <property type="match status" value="1"/>
</dbReference>
<dbReference type="Proteomes" id="UP000189970">
    <property type="component" value="Unassembled WGS sequence"/>
</dbReference>
<organism evidence="3 4">
    <name type="scientific">Vagococcus martis</name>
    <dbReference type="NCBI Taxonomy" id="1768210"/>
    <lineage>
        <taxon>Bacteria</taxon>
        <taxon>Bacillati</taxon>
        <taxon>Bacillota</taxon>
        <taxon>Bacilli</taxon>
        <taxon>Lactobacillales</taxon>
        <taxon>Enterococcaceae</taxon>
        <taxon>Vagococcus</taxon>
    </lineage>
</organism>
<comment type="caution">
    <text evidence="3">The sequence shown here is derived from an EMBL/GenBank/DDBJ whole genome shotgun (WGS) entry which is preliminary data.</text>
</comment>